<keyword evidence="1" id="KW-0732">Signal</keyword>
<evidence type="ECO:0000313" key="3">
    <source>
        <dbReference type="Proteomes" id="UP000019062"/>
    </source>
</evidence>
<feature type="chain" id="PRO_5004841114" description="Bacterial Ig domain-containing protein" evidence="1">
    <location>
        <begin position="28"/>
        <end position="292"/>
    </location>
</feature>
<gene>
    <name evidence="2" type="ORF">C176_08357</name>
</gene>
<accession>W4F1Q5</accession>
<evidence type="ECO:0008006" key="4">
    <source>
        <dbReference type="Google" id="ProtNLM"/>
    </source>
</evidence>
<sequence length="292" mass="33163">MKKLYKVLLLIAMLSLVIFCNPREGFAESFSPTIIENEVNAKITFSNRKLTNKPITVTIDTSNSNGGNNYIYDLHNEQSNKAVIQITENGVYNWYIFDKDKELIWGKAKKITIDIKNIDMKKPKITINKPSLEYGTGNYQLNIEVADAESGIKTVIYPNNYKKIIPLEEALSGHSLPFVVYKNGSYKFTAIDFAGNRTEKYIKVKDYKKAKLKINKVTSRSSYIKGYSEKNTWISIYYDYPAGARIAKVKTDSKGKFSAYIGKQKTGTKLLVSTLHIPKKHVSANKRIKVSK</sequence>
<protein>
    <recommendedName>
        <fullName evidence="4">Bacterial Ig domain-containing protein</fullName>
    </recommendedName>
</protein>
<dbReference type="AlphaFoldDB" id="W4F1Q5"/>
<evidence type="ECO:0000313" key="2">
    <source>
        <dbReference type="EMBL" id="ETT86710.1"/>
    </source>
</evidence>
<dbReference type="Proteomes" id="UP000019062">
    <property type="component" value="Unassembled WGS sequence"/>
</dbReference>
<dbReference type="EMBL" id="ASQA01000013">
    <property type="protein sequence ID" value="ETT86710.1"/>
    <property type="molecule type" value="Genomic_DNA"/>
</dbReference>
<proteinExistence type="predicted"/>
<dbReference type="RefSeq" id="WP_038182560.1">
    <property type="nucleotide sequence ID" value="NZ_ASQA01000013.1"/>
</dbReference>
<name>W4F1Q5_9BACL</name>
<organism evidence="2 3">
    <name type="scientific">Viridibacillus arenosi FSL R5-213</name>
    <dbReference type="NCBI Taxonomy" id="1227360"/>
    <lineage>
        <taxon>Bacteria</taxon>
        <taxon>Bacillati</taxon>
        <taxon>Bacillota</taxon>
        <taxon>Bacilli</taxon>
        <taxon>Bacillales</taxon>
        <taxon>Caryophanaceae</taxon>
        <taxon>Viridibacillus</taxon>
    </lineage>
</organism>
<keyword evidence="3" id="KW-1185">Reference proteome</keyword>
<feature type="signal peptide" evidence="1">
    <location>
        <begin position="1"/>
        <end position="27"/>
    </location>
</feature>
<reference evidence="2 3" key="1">
    <citation type="journal article" date="2014" name="BMC Genomics">
        <title>Genomic comparison of sporeforming bacilli isolated from milk.</title>
        <authorList>
            <person name="Moreno Switt A.I."/>
            <person name="Andrus A.D."/>
            <person name="Ranieri M.L."/>
            <person name="Orsi R.H."/>
            <person name="Ivy R."/>
            <person name="den Bakker H.C."/>
            <person name="Martin N.H."/>
            <person name="Wiedmann M."/>
            <person name="Boor K.J."/>
        </authorList>
    </citation>
    <scope>NUCLEOTIDE SEQUENCE [LARGE SCALE GENOMIC DNA]</scope>
    <source>
        <strain evidence="2 3">FSL R5-213</strain>
    </source>
</reference>
<comment type="caution">
    <text evidence="2">The sequence shown here is derived from an EMBL/GenBank/DDBJ whole genome shotgun (WGS) entry which is preliminary data.</text>
</comment>
<evidence type="ECO:0000256" key="1">
    <source>
        <dbReference type="SAM" id="SignalP"/>
    </source>
</evidence>